<feature type="transmembrane region" description="Helical" evidence="2">
    <location>
        <begin position="195"/>
        <end position="213"/>
    </location>
</feature>
<dbReference type="EMBL" id="ARYC01000989">
    <property type="protein sequence ID" value="KEJ83044.1"/>
    <property type="molecule type" value="Genomic_DNA"/>
</dbReference>
<evidence type="ECO:0000256" key="2">
    <source>
        <dbReference type="SAM" id="Phobius"/>
    </source>
</evidence>
<keyword evidence="2" id="KW-0472">Membrane</keyword>
<evidence type="ECO:0000256" key="1">
    <source>
        <dbReference type="SAM" id="MobiDB-lite"/>
    </source>
</evidence>
<reference evidence="4" key="1">
    <citation type="journal article" date="2014" name="Cell">
        <title>The Architecture of a Scrambled Genome Reveals Massive Levels of Genomic Rearrangement during Development.</title>
        <authorList>
            <person name="Chen X."/>
            <person name="Bracht J.R."/>
            <person name="Goldman A.D."/>
            <person name="Dolzhenko E."/>
            <person name="Clay D.M."/>
            <person name="Swart E.C."/>
            <person name="Perlman D.H."/>
            <person name="Doak T.G."/>
            <person name="Stuart A."/>
            <person name="Amemiya C.T."/>
            <person name="Sebra R.P."/>
            <person name="Landweber L.F."/>
        </authorList>
    </citation>
    <scope>NUCLEOTIDE SEQUENCE [LARGE SCALE GENOMIC DNA]</scope>
    <source>
        <strain evidence="4">JRB310</strain>
    </source>
</reference>
<dbReference type="AlphaFoldDB" id="A0A073I065"/>
<feature type="compositionally biased region" description="Basic and acidic residues" evidence="1">
    <location>
        <begin position="142"/>
        <end position="164"/>
    </location>
</feature>
<keyword evidence="2" id="KW-1133">Transmembrane helix</keyword>
<feature type="region of interest" description="Disordered" evidence="1">
    <location>
        <begin position="127"/>
        <end position="164"/>
    </location>
</feature>
<proteinExistence type="predicted"/>
<organism evidence="3 4">
    <name type="scientific">Oxytricha trifallax</name>
    <dbReference type="NCBI Taxonomy" id="1172189"/>
    <lineage>
        <taxon>Eukaryota</taxon>
        <taxon>Sar</taxon>
        <taxon>Alveolata</taxon>
        <taxon>Ciliophora</taxon>
        <taxon>Intramacronucleata</taxon>
        <taxon>Spirotrichea</taxon>
        <taxon>Stichotrichia</taxon>
        <taxon>Sporadotrichida</taxon>
        <taxon>Oxytrichidae</taxon>
        <taxon>Oxytrichinae</taxon>
        <taxon>Oxytricha</taxon>
    </lineage>
</organism>
<protein>
    <submittedName>
        <fullName evidence="3">Uncharacterized protein</fullName>
    </submittedName>
</protein>
<name>A0A073I065_9SPIT</name>
<evidence type="ECO:0000313" key="3">
    <source>
        <dbReference type="EMBL" id="KEJ83044.1"/>
    </source>
</evidence>
<sequence length="247" mass="29513">MQRYYITYNMEIGYMRMEIGKSGKSIKDSEAEANHEPRNINLWSLIDNEMDTEMMNLTQIDAWEDLVQKDFKSTMLEQYDEEDEGQFSENGRNITEIEFYLLNEKRGHEQGKLRANSSKEVKKMIKSSVPATIPTVPNNQEIESKQQEEKEKQSRNDTNRNHQLQIERKLKKVRRHSSDLELSYISLYSQYPIKFIYLPQVIIYLFILHYNVLNLKQNIKQFVYLNQLQLSNVKQFFFILNFTLLIM</sequence>
<evidence type="ECO:0000313" key="4">
    <source>
        <dbReference type="Proteomes" id="UP000053232"/>
    </source>
</evidence>
<dbReference type="Proteomes" id="UP000053232">
    <property type="component" value="Unassembled WGS sequence"/>
</dbReference>
<accession>A0A073I065</accession>
<keyword evidence="4" id="KW-1185">Reference proteome</keyword>
<comment type="caution">
    <text evidence="3">The sequence shown here is derived from an EMBL/GenBank/DDBJ whole genome shotgun (WGS) entry which is preliminary data.</text>
</comment>
<gene>
    <name evidence="3" type="ORF">OXYTRIMIC_136</name>
</gene>
<keyword evidence="2" id="KW-0812">Transmembrane</keyword>